<evidence type="ECO:0000259" key="2">
    <source>
        <dbReference type="Pfam" id="PF01575"/>
    </source>
</evidence>
<dbReference type="InterPro" id="IPR029069">
    <property type="entry name" value="HotDog_dom_sf"/>
</dbReference>
<dbReference type="AlphaFoldDB" id="A0ABD5WR05"/>
<name>A0ABD5WR05_9EURY</name>
<dbReference type="EMBL" id="JBHSZH010000005">
    <property type="protein sequence ID" value="MFC7080519.1"/>
    <property type="molecule type" value="Genomic_DNA"/>
</dbReference>
<dbReference type="Pfam" id="PF01575">
    <property type="entry name" value="MaoC_dehydratas"/>
    <property type="match status" value="1"/>
</dbReference>
<proteinExistence type="predicted"/>
<keyword evidence="4" id="KW-1185">Reference proteome</keyword>
<dbReference type="SUPFAM" id="SSF54637">
    <property type="entry name" value="Thioesterase/thiol ester dehydrase-isomerase"/>
    <property type="match status" value="1"/>
</dbReference>
<accession>A0ABD5WR05</accession>
<dbReference type="GeneID" id="79302840"/>
<dbReference type="GO" id="GO:0016836">
    <property type="term" value="F:hydro-lyase activity"/>
    <property type="evidence" value="ECO:0007669"/>
    <property type="project" value="UniProtKB-ARBA"/>
</dbReference>
<dbReference type="InterPro" id="IPR002539">
    <property type="entry name" value="MaoC-like_dom"/>
</dbReference>
<dbReference type="InterPro" id="IPR050965">
    <property type="entry name" value="UPF0336/Enoyl-CoA_hydratase"/>
</dbReference>
<evidence type="ECO:0000313" key="4">
    <source>
        <dbReference type="Proteomes" id="UP001596407"/>
    </source>
</evidence>
<evidence type="ECO:0000313" key="3">
    <source>
        <dbReference type="EMBL" id="MFC7080519.1"/>
    </source>
</evidence>
<protein>
    <submittedName>
        <fullName evidence="3">MaoC/PaaZ C-terminal domain-containing protein</fullName>
    </submittedName>
</protein>
<dbReference type="Gene3D" id="3.10.129.10">
    <property type="entry name" value="Hotdog Thioesterase"/>
    <property type="match status" value="1"/>
</dbReference>
<sequence>MTPPSEGDTRTFQRTFTPEDVRQFGEVSGDEQPRHLEPDDEGRLLVHGLLTATMPTKIGGDLEVLGRSMAFDFRKPVYTGETLTCEMTIEEVTERADRYDLSAAVTCENEDGETVMTGTVEGLVWKQV</sequence>
<dbReference type="RefSeq" id="WP_276281631.1">
    <property type="nucleotide sequence ID" value="NZ_CP119809.1"/>
</dbReference>
<organism evidence="3 4">
    <name type="scientific">Halorussus caseinilyticus</name>
    <dbReference type="NCBI Taxonomy" id="3034025"/>
    <lineage>
        <taxon>Archaea</taxon>
        <taxon>Methanobacteriati</taxon>
        <taxon>Methanobacteriota</taxon>
        <taxon>Stenosarchaea group</taxon>
        <taxon>Halobacteria</taxon>
        <taxon>Halobacteriales</taxon>
        <taxon>Haladaptataceae</taxon>
        <taxon>Halorussus</taxon>
    </lineage>
</organism>
<feature type="domain" description="MaoC-like" evidence="2">
    <location>
        <begin position="13"/>
        <end position="98"/>
    </location>
</feature>
<gene>
    <name evidence="3" type="ORF">ACFQJ6_10720</name>
</gene>
<dbReference type="Proteomes" id="UP001596407">
    <property type="component" value="Unassembled WGS sequence"/>
</dbReference>
<feature type="region of interest" description="Disordered" evidence="1">
    <location>
        <begin position="1"/>
        <end position="39"/>
    </location>
</feature>
<reference evidence="3 4" key="1">
    <citation type="journal article" date="2019" name="Int. J. Syst. Evol. Microbiol.">
        <title>The Global Catalogue of Microorganisms (GCM) 10K type strain sequencing project: providing services to taxonomists for standard genome sequencing and annotation.</title>
        <authorList>
            <consortium name="The Broad Institute Genomics Platform"/>
            <consortium name="The Broad Institute Genome Sequencing Center for Infectious Disease"/>
            <person name="Wu L."/>
            <person name="Ma J."/>
        </authorList>
    </citation>
    <scope>NUCLEOTIDE SEQUENCE [LARGE SCALE GENOMIC DNA]</scope>
    <source>
        <strain evidence="3 4">DT72</strain>
    </source>
</reference>
<dbReference type="PANTHER" id="PTHR43437:SF3">
    <property type="entry name" value="HYDROXYACYL-THIOESTER DEHYDRATASE TYPE 2, MITOCHONDRIAL"/>
    <property type="match status" value="1"/>
</dbReference>
<comment type="caution">
    <text evidence="3">The sequence shown here is derived from an EMBL/GenBank/DDBJ whole genome shotgun (WGS) entry which is preliminary data.</text>
</comment>
<feature type="compositionally biased region" description="Basic and acidic residues" evidence="1">
    <location>
        <begin position="7"/>
        <end position="23"/>
    </location>
</feature>
<evidence type="ECO:0000256" key="1">
    <source>
        <dbReference type="SAM" id="MobiDB-lite"/>
    </source>
</evidence>
<dbReference type="PANTHER" id="PTHR43437">
    <property type="entry name" value="HYDROXYACYL-THIOESTER DEHYDRATASE TYPE 2, MITOCHONDRIAL-RELATED"/>
    <property type="match status" value="1"/>
</dbReference>